<proteinExistence type="inferred from homology"/>
<comment type="subcellular location">
    <subcellularLocation>
        <location evidence="1 10">Cell membrane</location>
        <topology evidence="1 10">Multi-pass membrane protein</topology>
    </subcellularLocation>
</comment>
<evidence type="ECO:0000313" key="11">
    <source>
        <dbReference type="EMBL" id="EDS31358.1"/>
    </source>
</evidence>
<dbReference type="EnsemblMetazoa" id="CPIJ008021-RA">
    <property type="protein sequence ID" value="CPIJ008021-PA"/>
    <property type="gene ID" value="CPIJ008021"/>
</dbReference>
<dbReference type="KEGG" id="cqu:CpipJ_CPIJ008021"/>
<dbReference type="VEuPathDB" id="VectorBase:CQUJHB007333"/>
<evidence type="ECO:0000256" key="3">
    <source>
        <dbReference type="ARBA" id="ARBA00022606"/>
    </source>
</evidence>
<dbReference type="EMBL" id="DS232003">
    <property type="protein sequence ID" value="EDS31358.1"/>
    <property type="molecule type" value="Genomic_DNA"/>
</dbReference>
<dbReference type="GO" id="GO:0005549">
    <property type="term" value="F:odorant binding"/>
    <property type="evidence" value="ECO:0007669"/>
    <property type="project" value="InterPro"/>
</dbReference>
<dbReference type="GO" id="GO:0007165">
    <property type="term" value="P:signal transduction"/>
    <property type="evidence" value="ECO:0007669"/>
    <property type="project" value="UniProtKB-KW"/>
</dbReference>
<evidence type="ECO:0000256" key="2">
    <source>
        <dbReference type="ARBA" id="ARBA00022475"/>
    </source>
</evidence>
<accession>B0WMW6</accession>
<feature type="transmembrane region" description="Helical" evidence="10">
    <location>
        <begin position="294"/>
        <end position="317"/>
    </location>
</feature>
<dbReference type="OMA" id="PIEANYF"/>
<dbReference type="GO" id="GO:0005886">
    <property type="term" value="C:plasma membrane"/>
    <property type="evidence" value="ECO:0007669"/>
    <property type="project" value="UniProtKB-SubCell"/>
</dbReference>
<sequence length="396" mass="45389">MLFKKDKPFPMMETTVRLCKFIGLWHDTDLGKVCWQAKFTLASLTFWYIVPEICFVTRQDRELTIRLKGMIEILAMSIFVVRIGAHVLHRGTLQRCFWDVQETLGQFVDSGHVEVQKMLEHLVSSASFITRSYTTALLCNASLYGDIPALIAIGQYLMGADIETFPPTILEADYVLFEHQSNILVWIPVLLVSIATQYSMLTSLAANECLNWNLLHHVSCLFKMVKFEISHLGECSTSDEFKKRLVKIVTVHDAAYRNALCLETVLSPVMFILYCTFVTKVCAMMLLVTIVDDFFIIAMMLFVTSYQMFLVFSFSMLGTELTEASSAISEAIYQCGWTERTPSEQKLLMFVQMRSQRRVAITVWKFFALGRASFSVAIKTTFQYFTIMRQLCEIEV</sequence>
<reference evidence="12" key="2">
    <citation type="submission" date="2021-02" db="UniProtKB">
        <authorList>
            <consortium name="EnsemblMetazoa"/>
        </authorList>
    </citation>
    <scope>IDENTIFICATION</scope>
    <source>
        <strain evidence="12">JHB</strain>
    </source>
</reference>
<keyword evidence="2" id="KW-1003">Cell membrane</keyword>
<evidence type="ECO:0000256" key="4">
    <source>
        <dbReference type="ARBA" id="ARBA00022692"/>
    </source>
</evidence>
<evidence type="ECO:0000256" key="6">
    <source>
        <dbReference type="ARBA" id="ARBA00022989"/>
    </source>
</evidence>
<evidence type="ECO:0000256" key="7">
    <source>
        <dbReference type="ARBA" id="ARBA00023136"/>
    </source>
</evidence>
<keyword evidence="8 10" id="KW-0675">Receptor</keyword>
<evidence type="ECO:0000256" key="9">
    <source>
        <dbReference type="ARBA" id="ARBA00023224"/>
    </source>
</evidence>
<dbReference type="InterPro" id="IPR004117">
    <property type="entry name" value="7tm6_olfct_rcpt"/>
</dbReference>
<keyword evidence="5 10" id="KW-0552">Olfaction</keyword>
<organism>
    <name type="scientific">Culex quinquefasciatus</name>
    <name type="common">Southern house mosquito</name>
    <name type="synonym">Culex pungens</name>
    <dbReference type="NCBI Taxonomy" id="7176"/>
    <lineage>
        <taxon>Eukaryota</taxon>
        <taxon>Metazoa</taxon>
        <taxon>Ecdysozoa</taxon>
        <taxon>Arthropoda</taxon>
        <taxon>Hexapoda</taxon>
        <taxon>Insecta</taxon>
        <taxon>Pterygota</taxon>
        <taxon>Neoptera</taxon>
        <taxon>Endopterygota</taxon>
        <taxon>Diptera</taxon>
        <taxon>Nematocera</taxon>
        <taxon>Culicoidea</taxon>
        <taxon>Culicidae</taxon>
        <taxon>Culicinae</taxon>
        <taxon>Culicini</taxon>
        <taxon>Culex</taxon>
        <taxon>Culex</taxon>
    </lineage>
</organism>
<dbReference type="Proteomes" id="UP000002320">
    <property type="component" value="Unassembled WGS sequence"/>
</dbReference>
<name>B0WMW6_CULQU</name>
<evidence type="ECO:0000256" key="1">
    <source>
        <dbReference type="ARBA" id="ARBA00004651"/>
    </source>
</evidence>
<evidence type="ECO:0000313" key="13">
    <source>
        <dbReference type="Proteomes" id="UP000002320"/>
    </source>
</evidence>
<keyword evidence="3 10" id="KW-0716">Sensory transduction</keyword>
<dbReference type="AlphaFoldDB" id="B0WMW6"/>
<comment type="caution">
    <text evidence="10">Lacks conserved residue(s) required for the propagation of feature annotation.</text>
</comment>
<keyword evidence="6 10" id="KW-1133">Transmembrane helix</keyword>
<dbReference type="PANTHER" id="PTHR21137:SF35">
    <property type="entry name" value="ODORANT RECEPTOR 19A-RELATED"/>
    <property type="match status" value="1"/>
</dbReference>
<keyword evidence="4 10" id="KW-0812">Transmembrane</keyword>
<dbReference type="eggNOG" id="ENOG502RTFW">
    <property type="taxonomic scope" value="Eukaryota"/>
</dbReference>
<keyword evidence="7 10" id="KW-0472">Membrane</keyword>
<reference evidence="11" key="1">
    <citation type="submission" date="2007-03" db="EMBL/GenBank/DDBJ databases">
        <title>Annotation of Culex pipiens quinquefasciatus.</title>
        <authorList>
            <consortium name="The Broad Institute Genome Sequencing Platform"/>
            <person name="Atkinson P.W."/>
            <person name="Hemingway J."/>
            <person name="Christensen B.M."/>
            <person name="Higgs S."/>
            <person name="Kodira C."/>
            <person name="Hannick L."/>
            <person name="Megy K."/>
            <person name="O'Leary S."/>
            <person name="Pearson M."/>
            <person name="Haas B.J."/>
            <person name="Mauceli E."/>
            <person name="Wortman J.R."/>
            <person name="Lee N.H."/>
            <person name="Guigo R."/>
            <person name="Stanke M."/>
            <person name="Alvarado L."/>
            <person name="Amedeo P."/>
            <person name="Antoine C.H."/>
            <person name="Arensburger P."/>
            <person name="Bidwell S.L."/>
            <person name="Crawford M."/>
            <person name="Camaro F."/>
            <person name="Devon K."/>
            <person name="Engels R."/>
            <person name="Hammond M."/>
            <person name="Howarth C."/>
            <person name="Koehrsen M."/>
            <person name="Lawson D."/>
            <person name="Montgomery P."/>
            <person name="Nene V."/>
            <person name="Nusbaum C."/>
            <person name="Puiu D."/>
            <person name="Romero-Severson J."/>
            <person name="Severson D.W."/>
            <person name="Shumway M."/>
            <person name="Sisk P."/>
            <person name="Stolte C."/>
            <person name="Zeng Q."/>
            <person name="Eisenstadt E."/>
            <person name="Fraser-Liggett C."/>
            <person name="Strausberg R."/>
            <person name="Galagan J."/>
            <person name="Birren B."/>
            <person name="Collins F.H."/>
        </authorList>
    </citation>
    <scope>NUCLEOTIDE SEQUENCE [LARGE SCALE GENOMIC DNA]</scope>
    <source>
        <strain evidence="11">JHB</strain>
    </source>
</reference>
<keyword evidence="9 10" id="KW-0807">Transducer</keyword>
<protein>
    <recommendedName>
        <fullName evidence="10">Odorant receptor</fullName>
    </recommendedName>
</protein>
<evidence type="ECO:0000256" key="8">
    <source>
        <dbReference type="ARBA" id="ARBA00023170"/>
    </source>
</evidence>
<dbReference type="HOGENOM" id="CLU_040214_0_1_1"/>
<keyword evidence="13" id="KW-1185">Reference proteome</keyword>
<dbReference type="Pfam" id="PF02949">
    <property type="entry name" value="7tm_6"/>
    <property type="match status" value="1"/>
</dbReference>
<dbReference type="VEuPathDB" id="VectorBase:CPIJ008021"/>
<comment type="similarity">
    <text evidence="10">Belongs to the insect chemoreceptor superfamily. Heteromeric odorant receptor channel (TC 1.A.69) family.</text>
</comment>
<evidence type="ECO:0000256" key="5">
    <source>
        <dbReference type="ARBA" id="ARBA00022725"/>
    </source>
</evidence>
<evidence type="ECO:0000256" key="10">
    <source>
        <dbReference type="RuleBase" id="RU351113"/>
    </source>
</evidence>
<feature type="transmembrane region" description="Helical" evidence="10">
    <location>
        <begin position="265"/>
        <end position="288"/>
    </location>
</feature>
<dbReference type="PANTHER" id="PTHR21137">
    <property type="entry name" value="ODORANT RECEPTOR"/>
    <property type="match status" value="1"/>
</dbReference>
<dbReference type="InParanoid" id="B0WMW6"/>
<evidence type="ECO:0000313" key="12">
    <source>
        <dbReference type="EnsemblMetazoa" id="CPIJ008021-PA"/>
    </source>
</evidence>
<feature type="transmembrane region" description="Helical" evidence="10">
    <location>
        <begin position="183"/>
        <end position="206"/>
    </location>
</feature>
<dbReference type="GO" id="GO:0004984">
    <property type="term" value="F:olfactory receptor activity"/>
    <property type="evidence" value="ECO:0007669"/>
    <property type="project" value="InterPro"/>
</dbReference>
<gene>
    <name evidence="12" type="primary">6040695</name>
    <name evidence="11" type="ORF">CpipJ_CPIJ008021</name>
</gene>